<dbReference type="InterPro" id="IPR036388">
    <property type="entry name" value="WH-like_DNA-bd_sf"/>
</dbReference>
<dbReference type="Proteomes" id="UP001501000">
    <property type="component" value="Unassembled WGS sequence"/>
</dbReference>
<dbReference type="InterPro" id="IPR041664">
    <property type="entry name" value="AAA_16"/>
</dbReference>
<gene>
    <name evidence="7" type="ORF">GCM10022244_53350</name>
</gene>
<organism evidence="7 8">
    <name type="scientific">Streptomyces gulbargensis</name>
    <dbReference type="NCBI Taxonomy" id="364901"/>
    <lineage>
        <taxon>Bacteria</taxon>
        <taxon>Bacillati</taxon>
        <taxon>Actinomycetota</taxon>
        <taxon>Actinomycetes</taxon>
        <taxon>Kitasatosporales</taxon>
        <taxon>Streptomycetaceae</taxon>
        <taxon>Streptomyces</taxon>
    </lineage>
</organism>
<evidence type="ECO:0000256" key="5">
    <source>
        <dbReference type="SAM" id="MobiDB-lite"/>
    </source>
</evidence>
<dbReference type="SUPFAM" id="SSF52540">
    <property type="entry name" value="P-loop containing nucleoside triphosphate hydrolases"/>
    <property type="match status" value="1"/>
</dbReference>
<evidence type="ECO:0000256" key="4">
    <source>
        <dbReference type="PROSITE-ProRule" id="PRU01091"/>
    </source>
</evidence>
<keyword evidence="8" id="KW-1185">Reference proteome</keyword>
<dbReference type="Gene3D" id="1.10.10.10">
    <property type="entry name" value="Winged helix-like DNA-binding domain superfamily/Winged helix DNA-binding domain"/>
    <property type="match status" value="1"/>
</dbReference>
<dbReference type="Gene3D" id="1.25.40.10">
    <property type="entry name" value="Tetratricopeptide repeat domain"/>
    <property type="match status" value="2"/>
</dbReference>
<keyword evidence="2" id="KW-0902">Two-component regulatory system</keyword>
<name>A0ABP7N6H0_9ACTN</name>
<feature type="compositionally biased region" description="Low complexity" evidence="5">
    <location>
        <begin position="307"/>
        <end position="321"/>
    </location>
</feature>
<dbReference type="SUPFAM" id="SSF48452">
    <property type="entry name" value="TPR-like"/>
    <property type="match status" value="2"/>
</dbReference>
<dbReference type="RefSeq" id="WP_345287245.1">
    <property type="nucleotide sequence ID" value="NZ_BAABAJ010000026.1"/>
</dbReference>
<evidence type="ECO:0000259" key="6">
    <source>
        <dbReference type="PROSITE" id="PS51755"/>
    </source>
</evidence>
<feature type="compositionally biased region" description="Low complexity" evidence="5">
    <location>
        <begin position="376"/>
        <end position="390"/>
    </location>
</feature>
<dbReference type="InterPro" id="IPR005158">
    <property type="entry name" value="BTAD"/>
</dbReference>
<dbReference type="EMBL" id="BAABAJ010000026">
    <property type="protein sequence ID" value="GAA3938273.1"/>
    <property type="molecule type" value="Genomic_DNA"/>
</dbReference>
<evidence type="ECO:0000313" key="8">
    <source>
        <dbReference type="Proteomes" id="UP001501000"/>
    </source>
</evidence>
<feature type="region of interest" description="Disordered" evidence="5">
    <location>
        <begin position="345"/>
        <end position="399"/>
    </location>
</feature>
<feature type="region of interest" description="Disordered" evidence="5">
    <location>
        <begin position="306"/>
        <end position="331"/>
    </location>
</feature>
<dbReference type="InterPro" id="IPR058852">
    <property type="entry name" value="HTH_77"/>
</dbReference>
<dbReference type="PANTHER" id="PTHR47691:SF3">
    <property type="entry name" value="HTH-TYPE TRANSCRIPTIONAL REGULATOR RV0890C-RELATED"/>
    <property type="match status" value="1"/>
</dbReference>
<feature type="domain" description="OmpR/PhoB-type" evidence="6">
    <location>
        <begin position="1"/>
        <end position="91"/>
    </location>
</feature>
<dbReference type="Pfam" id="PF25872">
    <property type="entry name" value="HTH_77"/>
    <property type="match status" value="1"/>
</dbReference>
<dbReference type="InterPro" id="IPR011990">
    <property type="entry name" value="TPR-like_helical_dom_sf"/>
</dbReference>
<evidence type="ECO:0000256" key="3">
    <source>
        <dbReference type="ARBA" id="ARBA00023125"/>
    </source>
</evidence>
<reference evidence="8" key="1">
    <citation type="journal article" date="2019" name="Int. J. Syst. Evol. Microbiol.">
        <title>The Global Catalogue of Microorganisms (GCM) 10K type strain sequencing project: providing services to taxonomists for standard genome sequencing and annotation.</title>
        <authorList>
            <consortium name="The Broad Institute Genomics Platform"/>
            <consortium name="The Broad Institute Genome Sequencing Center for Infectious Disease"/>
            <person name="Wu L."/>
            <person name="Ma J."/>
        </authorList>
    </citation>
    <scope>NUCLEOTIDE SEQUENCE [LARGE SCALE GENOMIC DNA]</scope>
    <source>
        <strain evidence="8">JCM 16956</strain>
    </source>
</reference>
<feature type="compositionally biased region" description="Low complexity" evidence="5">
    <location>
        <begin position="252"/>
        <end position="290"/>
    </location>
</feature>
<dbReference type="SMART" id="SM01043">
    <property type="entry name" value="BTAD"/>
    <property type="match status" value="1"/>
</dbReference>
<dbReference type="SUPFAM" id="SSF46894">
    <property type="entry name" value="C-terminal effector domain of the bipartite response regulators"/>
    <property type="match status" value="1"/>
</dbReference>
<dbReference type="CDD" id="cd15831">
    <property type="entry name" value="BTAD"/>
    <property type="match status" value="1"/>
</dbReference>
<accession>A0ABP7N6H0</accession>
<comment type="caution">
    <text evidence="7">The sequence shown here is derived from an EMBL/GenBank/DDBJ whole genome shotgun (WGS) entry which is preliminary data.</text>
</comment>
<evidence type="ECO:0000256" key="2">
    <source>
        <dbReference type="ARBA" id="ARBA00023012"/>
    </source>
</evidence>
<dbReference type="SMART" id="SM00862">
    <property type="entry name" value="Trans_reg_C"/>
    <property type="match status" value="1"/>
</dbReference>
<protein>
    <recommendedName>
        <fullName evidence="6">OmpR/PhoB-type domain-containing protein</fullName>
    </recommendedName>
</protein>
<feature type="DNA-binding region" description="OmpR/PhoB-type" evidence="4">
    <location>
        <begin position="1"/>
        <end position="91"/>
    </location>
</feature>
<keyword evidence="3 4" id="KW-0238">DNA-binding</keyword>
<dbReference type="Pfam" id="PF03704">
    <property type="entry name" value="BTAD"/>
    <property type="match status" value="1"/>
</dbReference>
<evidence type="ECO:0000313" key="7">
    <source>
        <dbReference type="EMBL" id="GAA3938273.1"/>
    </source>
</evidence>
<comment type="similarity">
    <text evidence="1">Belongs to the AfsR/DnrI/RedD regulatory family.</text>
</comment>
<sequence length="1216" mass="129402">MRYLILGTTEALGPDGTPHRLGGARLRALLAALALRGGRPASVAELVDEVYGDEPPRDAPAALQALAGRLRRVLGREAVLSLPGPGYRLAARPEDIDLYVFRRRAAEAAARLDAGDPETAAALFRDALALFRGPALADLPGPAGLRPEAQRLAALRRRVEADLRRGAPGLVPELTELTATYPYDEGFHAQLIRALRAEGRPADALAAFASARRTLADCLGTEPGPVLTALHRELLTGGAGRGTPAPAFPQHPAADPAFPAGAGSPPRAHAPGPAPERATGATAPTTPAAAEAGRENLANREIPEIQAPPAVAGARGAPTPASAAPEDEGSSAFRAFGPAWEAAPADVTTADTQAPTPAEAPVRTEPPAAEPPSAPVAPAAPAVPRASHPASGNIRPRLTSFVGREPDLAALREDLARSRLVTLTGPGGSGKTRLAEEAARRAAGADAWIAELAPLDDPDALPGAVLSALRLRETSLIGRDGGVPLQNDPTAHLVEHLSARPFLLVLDNCEHVIDAAAALAETLLTHCPRLRVLATSREPLGVPGETVRPVDPLPPDPAHRLFTERARAVRPSFDPGRETAAVAEICRRLDGLPLAIELAAARLRLLTPRQIADRLDDRFRLLTSGARTVLPRQQTLRAVVDWSWDLLDPAERALLRQVSVFAGGWDLTAAEALAPDAAGTLGALVDKSLVVATPTDAGEMRYRLLETIHEYAAERAAETPELLAAAEAAHTAHVTGLVEEAEPKLRSREQLPWIDRIERDLDNIRAALHRTLVTDPDEPAALRLVFAMGWFWWLRNYRAEAQTWVARAVALGDDPEDPADPRHWPRMRLRMLQFFLAVETEDTTGTFQDPETAALVRRVRAAFGDRPGPEAARFPGLLWPFTAYLTEEPAAIKDLLDTAVDNCRRHGGDWEVGVSLMFRTHMVIDMPGDLPGVDEALVELRAIARRVGDRWMAAQIASAAGEAHTMRGRHAEAGEAYAEALALAREVGAHAEAPFLLGRLAELAYRAGDLDATEAGLDEASREAERYRVRGTQTYICFLRASLALHRGDVTEARAQLEEADRTFAIGTPPPHFEAVMAGLAARVEAYEGKGAVAVARAARALRSARDLRCADFITTGMGDGLAVALAEAGEAALAVRVLAAVDHWRQGTPRSFPELQDAERVVARARDRLGASAVTAARAAGTGLGVDEVLELVEPFAPAVAAVVPDERVGTVRRS</sequence>
<dbReference type="Pfam" id="PF13191">
    <property type="entry name" value="AAA_16"/>
    <property type="match status" value="1"/>
</dbReference>
<dbReference type="Gene3D" id="3.40.50.300">
    <property type="entry name" value="P-loop containing nucleotide triphosphate hydrolases"/>
    <property type="match status" value="1"/>
</dbReference>
<dbReference type="InterPro" id="IPR001867">
    <property type="entry name" value="OmpR/PhoB-type_DNA-bd"/>
</dbReference>
<dbReference type="PRINTS" id="PR00364">
    <property type="entry name" value="DISEASERSIST"/>
</dbReference>
<evidence type="ECO:0000256" key="1">
    <source>
        <dbReference type="ARBA" id="ARBA00005820"/>
    </source>
</evidence>
<dbReference type="PANTHER" id="PTHR47691">
    <property type="entry name" value="REGULATOR-RELATED"/>
    <property type="match status" value="1"/>
</dbReference>
<dbReference type="PROSITE" id="PS51755">
    <property type="entry name" value="OMPR_PHOB"/>
    <property type="match status" value="1"/>
</dbReference>
<feature type="region of interest" description="Disordered" evidence="5">
    <location>
        <begin position="237"/>
        <end position="290"/>
    </location>
</feature>
<dbReference type="InterPro" id="IPR016032">
    <property type="entry name" value="Sig_transdc_resp-reg_C-effctor"/>
</dbReference>
<proteinExistence type="inferred from homology"/>
<dbReference type="InterPro" id="IPR027417">
    <property type="entry name" value="P-loop_NTPase"/>
</dbReference>